<accession>A0AAJ5MHZ8</accession>
<dbReference type="RefSeq" id="WP_263158062.1">
    <property type="nucleotide sequence ID" value="NZ_CP083803.1"/>
</dbReference>
<dbReference type="AlphaFoldDB" id="A0AAJ5MHZ8"/>
<dbReference type="EMBL" id="CP083803">
    <property type="protein sequence ID" value="UXZ43573.1"/>
    <property type="molecule type" value="Genomic_DNA"/>
</dbReference>
<protein>
    <submittedName>
        <fullName evidence="1">Uncharacterized protein</fullName>
    </submittedName>
</protein>
<evidence type="ECO:0000313" key="1">
    <source>
        <dbReference type="EMBL" id="UXZ43573.1"/>
    </source>
</evidence>
<reference evidence="1" key="1">
    <citation type="submission" date="2021-08" db="EMBL/GenBank/DDBJ databases">
        <authorList>
            <person name="Yaryura P.M."/>
            <person name="Bianco M.I."/>
            <person name="Morais C."/>
            <person name="Setubal J.C."/>
        </authorList>
    </citation>
    <scope>NUCLEOTIDE SEQUENCE</scope>
    <source>
        <strain evidence="1">AP1</strain>
    </source>
</reference>
<name>A0AAJ5MHZ8_9PSED</name>
<organism evidence="1 2">
    <name type="scientific">Pseudomonas soli</name>
    <dbReference type="NCBI Taxonomy" id="1306993"/>
    <lineage>
        <taxon>Bacteria</taxon>
        <taxon>Pseudomonadati</taxon>
        <taxon>Pseudomonadota</taxon>
        <taxon>Gammaproteobacteria</taxon>
        <taxon>Pseudomonadales</taxon>
        <taxon>Pseudomonadaceae</taxon>
        <taxon>Pseudomonas</taxon>
    </lineage>
</organism>
<proteinExistence type="predicted"/>
<gene>
    <name evidence="1" type="ORF">K7K07_15970</name>
</gene>
<evidence type="ECO:0000313" key="2">
    <source>
        <dbReference type="Proteomes" id="UP001209279"/>
    </source>
</evidence>
<dbReference type="Proteomes" id="UP001209279">
    <property type="component" value="Chromosome"/>
</dbReference>
<sequence>MKIVDAVTSVELSWYNRRWNMRLRGDQNVRDEIYAGLVYDRFGSLYLAQSEGLVDYCSAGSGGACGGKFKMRDGSVEEVTGAWSSNPEHVLKASGIDTVSTSFNGLVISISLEALRELAHRFNFVIDETTDAYRYNVSPVPQAEKITLERRYFN</sequence>